<name>A0ABS8AQ76_9BACT</name>
<evidence type="ECO:0000313" key="3">
    <source>
        <dbReference type="Proteomes" id="UP001165296"/>
    </source>
</evidence>
<dbReference type="EMBL" id="JAJADR010000001">
    <property type="protein sequence ID" value="MCB2406881.1"/>
    <property type="molecule type" value="Genomic_DNA"/>
</dbReference>
<sequence>MISTFCLLGGAVATAQAQASLQGRPAQTTLRASLQRAITMAGVCGNAYDEAQRTRDIQDLDSVQARFIGRATGWWNTTYDTQEDSIHFARTYRNTHRIHTTDSLVIVQGAVFEFIRDRGATTSNADRIRIPGWVLRAWGEKADTVRYFVSANIAYAPGDTLDPIVHDKAQPFEVPDVTRLEARMWLYYRACSYLAADIEALHMGQMRLIANKDRYNDYAATRELFDRIRHFAQFGAPGFAQPNGRQGARRQWVALDCHSKRLLKSRGQDLFDFYSMPISAMKLYTNANTKSFYASGVYGTELLVNTCQNPNLNIFQDHEGPGLFLVEFDNSRSLSIAPNIGVEHTMWGWDEISWFGQQPAAYRADWLRYAHNWLACNDTNVFLQMPGQREQSIVDRNNREVKPLYRFNDTQLEKRRIREIWDGMYDNWVPAYAVPGAATASNVAIETDGVVYWVDSTSHTIVGARWDAAAPVPAWVRFSVGEVPNAAGDLRFEFAGSLFYRTLDHRIDYYKYEADTRRWVHYATNGPADVGGNLTFEGSGPFLNRRNYPTIFYRSLKGRLECLRYADSTATWTHEAVRHVRVDNTPGAIVCPTVGLVACISGGNLKAFQRNGSRWQNVSPPNGKGDVRSDLIWSKAAEDGAPDGSIGRFYYCSFTNDIGTTRYDYASGKWDDEGFSTVGVRNAAGDIILKDAAELLYRTTDKHIGSILWGCPQGPARRQGWLQTEYVGVQNCYRGLVRQRDNSLFYIGPQNTVRYLTWEGLKCIPPATTLGRRPLPEDAAAGPSQPARQPDKVE</sequence>
<feature type="region of interest" description="Disordered" evidence="1">
    <location>
        <begin position="772"/>
        <end position="794"/>
    </location>
</feature>
<gene>
    <name evidence="2" type="ORF">LGH74_02740</name>
</gene>
<protein>
    <submittedName>
        <fullName evidence="2">Uncharacterized protein</fullName>
    </submittedName>
</protein>
<keyword evidence="3" id="KW-1185">Reference proteome</keyword>
<comment type="caution">
    <text evidence="2">The sequence shown here is derived from an EMBL/GenBank/DDBJ whole genome shotgun (WGS) entry which is preliminary data.</text>
</comment>
<evidence type="ECO:0000256" key="1">
    <source>
        <dbReference type="SAM" id="MobiDB-lite"/>
    </source>
</evidence>
<proteinExistence type="predicted"/>
<organism evidence="2 3">
    <name type="scientific">Hymenobacter lucidus</name>
    <dbReference type="NCBI Taxonomy" id="2880930"/>
    <lineage>
        <taxon>Bacteria</taxon>
        <taxon>Pseudomonadati</taxon>
        <taxon>Bacteroidota</taxon>
        <taxon>Cytophagia</taxon>
        <taxon>Cytophagales</taxon>
        <taxon>Hymenobacteraceae</taxon>
        <taxon>Hymenobacter</taxon>
    </lineage>
</organism>
<reference evidence="2" key="1">
    <citation type="submission" date="2021-10" db="EMBL/GenBank/DDBJ databases">
        <authorList>
            <person name="Dean J.D."/>
            <person name="Kim M.K."/>
            <person name="Newey C.N."/>
            <person name="Stoker T.S."/>
            <person name="Thompson D.W."/>
            <person name="Grose J.H."/>
        </authorList>
    </citation>
    <scope>NUCLEOTIDE SEQUENCE</scope>
    <source>
        <strain evidence="2">BT178</strain>
    </source>
</reference>
<dbReference type="Proteomes" id="UP001165296">
    <property type="component" value="Unassembled WGS sequence"/>
</dbReference>
<accession>A0ABS8AQ76</accession>
<evidence type="ECO:0000313" key="2">
    <source>
        <dbReference type="EMBL" id="MCB2406881.1"/>
    </source>
</evidence>